<comment type="caution">
    <text evidence="5">The sequence shown here is derived from an EMBL/GenBank/DDBJ whole genome shotgun (WGS) entry which is preliminary data.</text>
</comment>
<keyword evidence="1" id="KW-0805">Transcription regulation</keyword>
<evidence type="ECO:0000256" key="1">
    <source>
        <dbReference type="ARBA" id="ARBA00023015"/>
    </source>
</evidence>
<organism evidence="5 6">
    <name type="scientific">Candidatus Blautia merdavium</name>
    <dbReference type="NCBI Taxonomy" id="2838494"/>
    <lineage>
        <taxon>Bacteria</taxon>
        <taxon>Bacillati</taxon>
        <taxon>Bacillota</taxon>
        <taxon>Clostridia</taxon>
        <taxon>Lachnospirales</taxon>
        <taxon>Lachnospiraceae</taxon>
        <taxon>Blautia</taxon>
    </lineage>
</organism>
<reference evidence="5" key="1">
    <citation type="journal article" date="2021" name="PeerJ">
        <title>Extensive microbial diversity within the chicken gut microbiome revealed by metagenomics and culture.</title>
        <authorList>
            <person name="Gilroy R."/>
            <person name="Ravi A."/>
            <person name="Getino M."/>
            <person name="Pursley I."/>
            <person name="Horton D.L."/>
            <person name="Alikhan N.F."/>
            <person name="Baker D."/>
            <person name="Gharbi K."/>
            <person name="Hall N."/>
            <person name="Watson M."/>
            <person name="Adriaenssens E.M."/>
            <person name="Foster-Nyarko E."/>
            <person name="Jarju S."/>
            <person name="Secka A."/>
            <person name="Antonio M."/>
            <person name="Oren A."/>
            <person name="Chaudhuri R.R."/>
            <person name="La Ragione R."/>
            <person name="Hildebrand F."/>
            <person name="Pallen M.J."/>
        </authorList>
    </citation>
    <scope>NUCLEOTIDE SEQUENCE</scope>
    <source>
        <strain evidence="5">ChiBcec2-3848</strain>
    </source>
</reference>
<dbReference type="Gene3D" id="1.10.10.60">
    <property type="entry name" value="Homeodomain-like"/>
    <property type="match status" value="2"/>
</dbReference>
<dbReference type="GO" id="GO:0043565">
    <property type="term" value="F:sequence-specific DNA binding"/>
    <property type="evidence" value="ECO:0007669"/>
    <property type="project" value="InterPro"/>
</dbReference>
<dbReference type="AlphaFoldDB" id="A0A9D2TCJ3"/>
<evidence type="ECO:0000256" key="3">
    <source>
        <dbReference type="ARBA" id="ARBA00023163"/>
    </source>
</evidence>
<dbReference type="InterPro" id="IPR018062">
    <property type="entry name" value="HTH_AraC-typ_CS"/>
</dbReference>
<dbReference type="SUPFAM" id="SSF51215">
    <property type="entry name" value="Regulatory protein AraC"/>
    <property type="match status" value="1"/>
</dbReference>
<dbReference type="SMART" id="SM00342">
    <property type="entry name" value="HTH_ARAC"/>
    <property type="match status" value="1"/>
</dbReference>
<dbReference type="EMBL" id="DWVZ01000117">
    <property type="protein sequence ID" value="HJC63718.1"/>
    <property type="molecule type" value="Genomic_DNA"/>
</dbReference>
<proteinExistence type="predicted"/>
<accession>A0A9D2TCJ3</accession>
<evidence type="ECO:0000313" key="5">
    <source>
        <dbReference type="EMBL" id="HJC63718.1"/>
    </source>
</evidence>
<dbReference type="InterPro" id="IPR020449">
    <property type="entry name" value="Tscrpt_reg_AraC-type_HTH"/>
</dbReference>
<dbReference type="PANTHER" id="PTHR43280">
    <property type="entry name" value="ARAC-FAMILY TRANSCRIPTIONAL REGULATOR"/>
    <property type="match status" value="1"/>
</dbReference>
<dbReference type="PRINTS" id="PR00032">
    <property type="entry name" value="HTHARAC"/>
</dbReference>
<protein>
    <submittedName>
        <fullName evidence="5">AraC family transcriptional regulator</fullName>
    </submittedName>
</protein>
<name>A0A9D2TCJ3_9FIRM</name>
<dbReference type="PROSITE" id="PS00041">
    <property type="entry name" value="HTH_ARAC_FAMILY_1"/>
    <property type="match status" value="1"/>
</dbReference>
<feature type="domain" description="HTH araC/xylS-type" evidence="4">
    <location>
        <begin position="177"/>
        <end position="275"/>
    </location>
</feature>
<dbReference type="Pfam" id="PF02311">
    <property type="entry name" value="AraC_binding"/>
    <property type="match status" value="1"/>
</dbReference>
<evidence type="ECO:0000256" key="2">
    <source>
        <dbReference type="ARBA" id="ARBA00023125"/>
    </source>
</evidence>
<dbReference type="InterPro" id="IPR014710">
    <property type="entry name" value="RmlC-like_jellyroll"/>
</dbReference>
<evidence type="ECO:0000259" key="4">
    <source>
        <dbReference type="PROSITE" id="PS01124"/>
    </source>
</evidence>
<dbReference type="Proteomes" id="UP000823886">
    <property type="component" value="Unassembled WGS sequence"/>
</dbReference>
<dbReference type="PANTHER" id="PTHR43280:SF2">
    <property type="entry name" value="HTH-TYPE TRANSCRIPTIONAL REGULATOR EXSA"/>
    <property type="match status" value="1"/>
</dbReference>
<evidence type="ECO:0000313" key="6">
    <source>
        <dbReference type="Proteomes" id="UP000823886"/>
    </source>
</evidence>
<keyword evidence="2" id="KW-0238">DNA-binding</keyword>
<dbReference type="InterPro" id="IPR009057">
    <property type="entry name" value="Homeodomain-like_sf"/>
</dbReference>
<reference evidence="5" key="2">
    <citation type="submission" date="2021-04" db="EMBL/GenBank/DDBJ databases">
        <authorList>
            <person name="Gilroy R."/>
        </authorList>
    </citation>
    <scope>NUCLEOTIDE SEQUENCE</scope>
    <source>
        <strain evidence="5">ChiBcec2-3848</strain>
    </source>
</reference>
<dbReference type="Pfam" id="PF12833">
    <property type="entry name" value="HTH_18"/>
    <property type="match status" value="1"/>
</dbReference>
<dbReference type="SUPFAM" id="SSF46689">
    <property type="entry name" value="Homeodomain-like"/>
    <property type="match status" value="2"/>
</dbReference>
<dbReference type="InterPro" id="IPR018060">
    <property type="entry name" value="HTH_AraC"/>
</dbReference>
<sequence length="304" mass="34789">MNSIYERKNSYVSITAFYALSLTEFHMDPHTHSSCEIMCVTGGSCCVFVGSEEFHLSQNQFIFLDAQIPHKLEILPQQPCSILNLEFRCQEQETPISLGELTRKSSDFRDFLKRQIPCLVSNDLRNLGYALKDLISQLQKGEADSEFLISILFCRTLLELSFCAVHSRKFTGMYYLKKACGYIDKNLCSTIRIPELAAYTGINKSYLQSLFSRILNCTITEYINGKRMEQAVFLLTNSSMSVTDIAFTTGYNSRQHFAHTFEKFYQTSPQKYRRLHSRTLVPDTGDGQYLMGETGTTLLKMTQD</sequence>
<dbReference type="Gene3D" id="2.60.120.10">
    <property type="entry name" value="Jelly Rolls"/>
    <property type="match status" value="1"/>
</dbReference>
<dbReference type="GO" id="GO:0003700">
    <property type="term" value="F:DNA-binding transcription factor activity"/>
    <property type="evidence" value="ECO:0007669"/>
    <property type="project" value="InterPro"/>
</dbReference>
<keyword evidence="3" id="KW-0804">Transcription</keyword>
<dbReference type="InterPro" id="IPR003313">
    <property type="entry name" value="AraC-bd"/>
</dbReference>
<dbReference type="InterPro" id="IPR037923">
    <property type="entry name" value="HTH-like"/>
</dbReference>
<gene>
    <name evidence="5" type="ORF">H9753_08885</name>
</gene>
<dbReference type="PROSITE" id="PS01124">
    <property type="entry name" value="HTH_ARAC_FAMILY_2"/>
    <property type="match status" value="1"/>
</dbReference>